<keyword evidence="2 10" id="KW-0444">Lipid biosynthesis</keyword>
<feature type="transmembrane region" description="Helical" evidence="10">
    <location>
        <begin position="277"/>
        <end position="296"/>
    </location>
</feature>
<dbReference type="InterPro" id="IPR003811">
    <property type="entry name" value="G3P_acylTferase_PlsY"/>
</dbReference>
<evidence type="ECO:0000256" key="7">
    <source>
        <dbReference type="ARBA" id="ARBA00023136"/>
    </source>
</evidence>
<dbReference type="EMBL" id="JFHK01000005">
    <property type="protein sequence ID" value="OAA31010.1"/>
    <property type="molecule type" value="Genomic_DNA"/>
</dbReference>
<gene>
    <name evidence="10" type="primary">plsY</name>
    <name evidence="11" type="ORF">AT15_08520</name>
</gene>
<keyword evidence="6 10" id="KW-0443">Lipid metabolism</keyword>
<evidence type="ECO:0000256" key="1">
    <source>
        <dbReference type="ARBA" id="ARBA00022475"/>
    </source>
</evidence>
<keyword evidence="7 10" id="KW-0472">Membrane</keyword>
<dbReference type="AlphaFoldDB" id="A0A176K1W8"/>
<feature type="transmembrane region" description="Helical" evidence="10">
    <location>
        <begin position="211"/>
        <end position="230"/>
    </location>
</feature>
<evidence type="ECO:0000256" key="2">
    <source>
        <dbReference type="ARBA" id="ARBA00022516"/>
    </source>
</evidence>
<evidence type="ECO:0000313" key="12">
    <source>
        <dbReference type="Proteomes" id="UP000077339"/>
    </source>
</evidence>
<feature type="transmembrane region" description="Helical" evidence="10">
    <location>
        <begin position="130"/>
        <end position="149"/>
    </location>
</feature>
<comment type="pathway">
    <text evidence="10">Lipid metabolism; phospholipid metabolism.</text>
</comment>
<keyword evidence="1 10" id="KW-1003">Cell membrane</keyword>
<evidence type="ECO:0000256" key="9">
    <source>
        <dbReference type="ARBA" id="ARBA00023264"/>
    </source>
</evidence>
<dbReference type="GO" id="GO:0043772">
    <property type="term" value="F:acyl-phosphate glycerol-3-phosphate acyltransferase activity"/>
    <property type="evidence" value="ECO:0007669"/>
    <property type="project" value="UniProtKB-UniRule"/>
</dbReference>
<dbReference type="GO" id="GO:0008654">
    <property type="term" value="P:phospholipid biosynthetic process"/>
    <property type="evidence" value="ECO:0007669"/>
    <property type="project" value="UniProtKB-UniRule"/>
</dbReference>
<dbReference type="OrthoDB" id="9797836at2"/>
<name>A0A176K1W8_9BACT</name>
<evidence type="ECO:0000256" key="4">
    <source>
        <dbReference type="ARBA" id="ARBA00022692"/>
    </source>
</evidence>
<comment type="similarity">
    <text evidence="10">Belongs to the PlsY family.</text>
</comment>
<comment type="function">
    <text evidence="10">Catalyzes the transfer of an acyl group from acyl-phosphate (acyl-PO(4)) to glycerol-3-phosphate (G3P) to form lysophosphatidic acid (LPA). This enzyme utilizes acyl-phosphate as fatty acyl donor, but not acyl-CoA or acyl-ACP.</text>
</comment>
<sequence>MLIRAFLGIFSGYFIGSILPAYFLTLFLTGQDIRERGTGHAGTTNVLREVGLIPGMLTAIIDVLKGIAALLFARSILGLPETIAFVSGFAAVLGHVFPFYLHFRGGRGAATTTGLLLYFLFRLIPDYELFPLLSDLGFLLALIGSVILIAREENMLAIVIIPAFSFIMLFRFFTEIESFYILTCNIYIFVISTLNIRKYNLLKLENENFRLWRVLIRPFAFSFPALSFFIPVERLILLIGVTLALFAFLDISRLLLPGAQKVLNGLFPQMYKRSEKERISSITGFLLGVFIAFLLFDQKTAVAVVSFSIFGDMSAKIAGKLFGRRKIFGKTLEGSLAFLTATFVLSYVLSLYAFVPFWLSLTGGVVATIVELLPLHIDDNVSVPLLSGLVMYLFS</sequence>
<comment type="catalytic activity">
    <reaction evidence="10">
        <text>an acyl phosphate + sn-glycerol 3-phosphate = a 1-acyl-sn-glycero-3-phosphate + phosphate</text>
        <dbReference type="Rhea" id="RHEA:34075"/>
        <dbReference type="ChEBI" id="CHEBI:43474"/>
        <dbReference type="ChEBI" id="CHEBI:57597"/>
        <dbReference type="ChEBI" id="CHEBI:57970"/>
        <dbReference type="ChEBI" id="CHEBI:59918"/>
        <dbReference type="EC" id="2.3.1.275"/>
    </reaction>
</comment>
<evidence type="ECO:0000256" key="5">
    <source>
        <dbReference type="ARBA" id="ARBA00022989"/>
    </source>
</evidence>
<keyword evidence="12" id="KW-1185">Reference proteome</keyword>
<feature type="transmembrane region" description="Helical" evidence="10">
    <location>
        <begin position="236"/>
        <end position="256"/>
    </location>
</feature>
<organism evidence="11 12">
    <name type="scientific">Kosmotoga arenicorallina S304</name>
    <dbReference type="NCBI Taxonomy" id="1453497"/>
    <lineage>
        <taxon>Bacteria</taxon>
        <taxon>Thermotogati</taxon>
        <taxon>Thermotogota</taxon>
        <taxon>Thermotogae</taxon>
        <taxon>Kosmotogales</taxon>
        <taxon>Kosmotogaceae</taxon>
        <taxon>Kosmotoga</taxon>
    </lineage>
</organism>
<feature type="transmembrane region" description="Helical" evidence="10">
    <location>
        <begin position="50"/>
        <end position="77"/>
    </location>
</feature>
<dbReference type="PATRIC" id="fig|1453497.3.peg.1688"/>
<dbReference type="PANTHER" id="PTHR30309">
    <property type="entry name" value="INNER MEMBRANE PROTEIN YGIH"/>
    <property type="match status" value="1"/>
</dbReference>
<dbReference type="SMART" id="SM01207">
    <property type="entry name" value="G3P_acyltransf"/>
    <property type="match status" value="1"/>
</dbReference>
<proteinExistence type="inferred from homology"/>
<comment type="subcellular location">
    <subcellularLocation>
        <location evidence="10">Cell membrane</location>
        <topology evidence="10">Multi-pass membrane protein</topology>
    </subcellularLocation>
</comment>
<comment type="subunit">
    <text evidence="10">Probably interacts with PlsX.</text>
</comment>
<feature type="transmembrane region" description="Helical" evidence="10">
    <location>
        <begin position="302"/>
        <end position="323"/>
    </location>
</feature>
<feature type="transmembrane region" description="Helical" evidence="10">
    <location>
        <begin position="6"/>
        <end position="29"/>
    </location>
</feature>
<keyword evidence="4 10" id="KW-0812">Transmembrane</keyword>
<dbReference type="HAMAP" id="MF_01043">
    <property type="entry name" value="PlsY"/>
    <property type="match status" value="1"/>
</dbReference>
<dbReference type="UniPathway" id="UPA00085"/>
<protein>
    <recommendedName>
        <fullName evidence="10">Glycerol-3-phosphate acyltransferase</fullName>
    </recommendedName>
    <alternativeName>
        <fullName evidence="10">Acyl-PO4 G3P acyltransferase</fullName>
    </alternativeName>
    <alternativeName>
        <fullName evidence="10">Acyl-phosphate--glycerol-3-phosphate acyltransferase</fullName>
    </alternativeName>
    <alternativeName>
        <fullName evidence="10">G3P acyltransferase</fullName>
        <shortName evidence="10">GPAT</shortName>
        <ecNumber evidence="10">2.3.1.275</ecNumber>
    </alternativeName>
    <alternativeName>
        <fullName evidence="10">Lysophosphatidic acid synthase</fullName>
        <shortName evidence="10">LPA synthase</shortName>
    </alternativeName>
</protein>
<dbReference type="EC" id="2.3.1.275" evidence="10"/>
<evidence type="ECO:0000256" key="6">
    <source>
        <dbReference type="ARBA" id="ARBA00023098"/>
    </source>
</evidence>
<keyword evidence="8 10" id="KW-0594">Phospholipid biosynthesis</keyword>
<dbReference type="Pfam" id="PF02660">
    <property type="entry name" value="G3P_acyltransf"/>
    <property type="match status" value="1"/>
</dbReference>
<comment type="caution">
    <text evidence="11">The sequence shown here is derived from an EMBL/GenBank/DDBJ whole genome shotgun (WGS) entry which is preliminary data.</text>
</comment>
<dbReference type="STRING" id="1453497.AT15_08520"/>
<comment type="caution">
    <text evidence="10">Lacks conserved residue(s) required for the propagation of feature annotation.</text>
</comment>
<dbReference type="Proteomes" id="UP000077339">
    <property type="component" value="Unassembled WGS sequence"/>
</dbReference>
<keyword evidence="3 10" id="KW-0808">Transferase</keyword>
<feature type="transmembrane region" description="Helical" evidence="10">
    <location>
        <begin position="335"/>
        <end position="355"/>
    </location>
</feature>
<evidence type="ECO:0000256" key="8">
    <source>
        <dbReference type="ARBA" id="ARBA00023209"/>
    </source>
</evidence>
<keyword evidence="9 10" id="KW-1208">Phospholipid metabolism</keyword>
<accession>A0A176K1W8</accession>
<feature type="transmembrane region" description="Helical" evidence="10">
    <location>
        <begin position="156"/>
        <end position="173"/>
    </location>
</feature>
<evidence type="ECO:0000256" key="10">
    <source>
        <dbReference type="HAMAP-Rule" id="MF_01043"/>
    </source>
</evidence>
<feature type="transmembrane region" description="Helical" evidence="10">
    <location>
        <begin position="83"/>
        <end position="101"/>
    </location>
</feature>
<dbReference type="RefSeq" id="WP_068346770.1">
    <property type="nucleotide sequence ID" value="NZ_JFHK01000005.1"/>
</dbReference>
<reference evidence="11 12" key="1">
    <citation type="submission" date="2014-02" db="EMBL/GenBank/DDBJ databases">
        <title>Kosmotoga genome sequencing.</title>
        <authorList>
            <person name="Pollo S.M."/>
            <person name="Charchuk R."/>
            <person name="Nesbo C.L."/>
        </authorList>
    </citation>
    <scope>NUCLEOTIDE SEQUENCE [LARGE SCALE GENOMIC DNA]</scope>
    <source>
        <strain evidence="11 12">S304</strain>
    </source>
</reference>
<feature type="transmembrane region" description="Helical" evidence="10">
    <location>
        <begin position="179"/>
        <end position="199"/>
    </location>
</feature>
<dbReference type="GO" id="GO:0005886">
    <property type="term" value="C:plasma membrane"/>
    <property type="evidence" value="ECO:0007669"/>
    <property type="project" value="UniProtKB-SubCell"/>
</dbReference>
<keyword evidence="5 10" id="KW-1133">Transmembrane helix</keyword>
<evidence type="ECO:0000256" key="3">
    <source>
        <dbReference type="ARBA" id="ARBA00022679"/>
    </source>
</evidence>
<dbReference type="PANTHER" id="PTHR30309:SF0">
    <property type="entry name" value="GLYCEROL-3-PHOSPHATE ACYLTRANSFERASE-RELATED"/>
    <property type="match status" value="1"/>
</dbReference>
<evidence type="ECO:0000313" key="11">
    <source>
        <dbReference type="EMBL" id="OAA31010.1"/>
    </source>
</evidence>